<comment type="catalytic activity">
    <reaction evidence="12">
        <text>tRNA(Cys) + L-cysteine + ATP = L-cysteinyl-tRNA(Cys) + AMP + diphosphate</text>
        <dbReference type="Rhea" id="RHEA:17773"/>
        <dbReference type="Rhea" id="RHEA-COMP:9661"/>
        <dbReference type="Rhea" id="RHEA-COMP:9679"/>
        <dbReference type="ChEBI" id="CHEBI:30616"/>
        <dbReference type="ChEBI" id="CHEBI:33019"/>
        <dbReference type="ChEBI" id="CHEBI:35235"/>
        <dbReference type="ChEBI" id="CHEBI:78442"/>
        <dbReference type="ChEBI" id="CHEBI:78517"/>
        <dbReference type="ChEBI" id="CHEBI:456215"/>
        <dbReference type="EC" id="6.1.1.16"/>
    </reaction>
</comment>
<proteinExistence type="inferred from homology"/>
<dbReference type="CDD" id="cd00672">
    <property type="entry name" value="CysRS_core"/>
    <property type="match status" value="1"/>
</dbReference>
<evidence type="ECO:0000256" key="7">
    <source>
        <dbReference type="ARBA" id="ARBA00022741"/>
    </source>
</evidence>
<keyword evidence="9 12" id="KW-0067">ATP-binding</keyword>
<evidence type="ECO:0000256" key="9">
    <source>
        <dbReference type="ARBA" id="ARBA00022840"/>
    </source>
</evidence>
<keyword evidence="15" id="KW-1185">Reference proteome</keyword>
<keyword evidence="5 12" id="KW-0436">Ligase</keyword>
<evidence type="ECO:0000256" key="6">
    <source>
        <dbReference type="ARBA" id="ARBA00022723"/>
    </source>
</evidence>
<evidence type="ECO:0000256" key="3">
    <source>
        <dbReference type="ARBA" id="ARBA00011245"/>
    </source>
</evidence>
<dbReference type="PRINTS" id="PR00983">
    <property type="entry name" value="TRNASYNTHCYS"/>
</dbReference>
<dbReference type="GO" id="GO:0004817">
    <property type="term" value="F:cysteine-tRNA ligase activity"/>
    <property type="evidence" value="ECO:0007669"/>
    <property type="project" value="UniProtKB-UniRule"/>
</dbReference>
<dbReference type="GO" id="GO:0008270">
    <property type="term" value="F:zinc ion binding"/>
    <property type="evidence" value="ECO:0007669"/>
    <property type="project" value="UniProtKB-UniRule"/>
</dbReference>
<dbReference type="FunFam" id="3.40.50.620:FF:000009">
    <property type="entry name" value="Cysteine--tRNA ligase"/>
    <property type="match status" value="1"/>
</dbReference>
<evidence type="ECO:0000256" key="11">
    <source>
        <dbReference type="ARBA" id="ARBA00023146"/>
    </source>
</evidence>
<comment type="subcellular location">
    <subcellularLocation>
        <location evidence="1 12">Cytoplasm</location>
    </subcellularLocation>
</comment>
<evidence type="ECO:0000256" key="8">
    <source>
        <dbReference type="ARBA" id="ARBA00022833"/>
    </source>
</evidence>
<dbReference type="EMBL" id="CAFB01000041">
    <property type="protein sequence ID" value="CCD29465.1"/>
    <property type="molecule type" value="Genomic_DNA"/>
</dbReference>
<feature type="domain" description="Cysteinyl-tRNA synthetase class Ia DALR" evidence="13">
    <location>
        <begin position="350"/>
        <end position="405"/>
    </location>
</feature>
<dbReference type="AlphaFoldDB" id="G2J9L8"/>
<feature type="binding site" evidence="12">
    <location>
        <position position="242"/>
    </location>
    <ligand>
        <name>Zn(2+)</name>
        <dbReference type="ChEBI" id="CHEBI:29105"/>
    </ligand>
</feature>
<dbReference type="GO" id="GO:0005524">
    <property type="term" value="F:ATP binding"/>
    <property type="evidence" value="ECO:0007669"/>
    <property type="project" value="UniProtKB-UniRule"/>
</dbReference>
<comment type="cofactor">
    <cofactor evidence="12">
        <name>Zn(2+)</name>
        <dbReference type="ChEBI" id="CHEBI:29105"/>
    </cofactor>
    <text evidence="12">Binds 1 zinc ion per subunit.</text>
</comment>
<comment type="caution">
    <text evidence="14">The sequence shown here is derived from an EMBL/GenBank/DDBJ whole genome shotgun (WGS) entry which is preliminary data.</text>
</comment>
<keyword evidence="7 12" id="KW-0547">Nucleotide-binding</keyword>
<dbReference type="InterPro" id="IPR024909">
    <property type="entry name" value="Cys-tRNA/MSH_ligase"/>
</dbReference>
<dbReference type="GO" id="GO:0006423">
    <property type="term" value="P:cysteinyl-tRNA aminoacylation"/>
    <property type="evidence" value="ECO:0007669"/>
    <property type="project" value="UniProtKB-UniRule"/>
</dbReference>
<gene>
    <name evidence="12 14" type="primary">cysS</name>
    <name evidence="14" type="ORF">CAGGBEG34_240036</name>
</gene>
<evidence type="ECO:0000256" key="1">
    <source>
        <dbReference type="ARBA" id="ARBA00004496"/>
    </source>
</evidence>
<feature type="binding site" evidence="12">
    <location>
        <position position="277"/>
    </location>
    <ligand>
        <name>ATP</name>
        <dbReference type="ChEBI" id="CHEBI:30616"/>
    </ligand>
</feature>
<dbReference type="PANTHER" id="PTHR10890:SF3">
    <property type="entry name" value="CYSTEINE--TRNA LIGASE, CYTOPLASMIC"/>
    <property type="match status" value="1"/>
</dbReference>
<evidence type="ECO:0000256" key="12">
    <source>
        <dbReference type="HAMAP-Rule" id="MF_00041"/>
    </source>
</evidence>
<keyword evidence="10 12" id="KW-0648">Protein biosynthesis</keyword>
<dbReference type="EC" id="6.1.1.16" evidence="12"/>
<dbReference type="CDD" id="cd07963">
    <property type="entry name" value="Anticodon_Ia_Cys"/>
    <property type="match status" value="1"/>
</dbReference>
<feature type="binding site" evidence="12">
    <location>
        <position position="33"/>
    </location>
    <ligand>
        <name>Zn(2+)</name>
        <dbReference type="ChEBI" id="CHEBI:29105"/>
    </ligand>
</feature>
<dbReference type="InterPro" id="IPR015803">
    <property type="entry name" value="Cys-tRNA-ligase"/>
</dbReference>
<evidence type="ECO:0000259" key="13">
    <source>
        <dbReference type="SMART" id="SM00840"/>
    </source>
</evidence>
<comment type="subunit">
    <text evidence="3 12">Monomer.</text>
</comment>
<evidence type="ECO:0000313" key="15">
    <source>
        <dbReference type="Proteomes" id="UP000054051"/>
    </source>
</evidence>
<dbReference type="InterPro" id="IPR032678">
    <property type="entry name" value="tRNA-synt_1_cat_dom"/>
</dbReference>
<dbReference type="Pfam" id="PF01406">
    <property type="entry name" value="tRNA-synt_1e"/>
    <property type="match status" value="1"/>
</dbReference>
<dbReference type="HAMAP" id="MF_00041">
    <property type="entry name" value="Cys_tRNA_synth"/>
    <property type="match status" value="1"/>
</dbReference>
<dbReference type="InterPro" id="IPR014729">
    <property type="entry name" value="Rossmann-like_a/b/a_fold"/>
</dbReference>
<dbReference type="SUPFAM" id="SSF52374">
    <property type="entry name" value="Nucleotidylyl transferase"/>
    <property type="match status" value="1"/>
</dbReference>
<evidence type="ECO:0000256" key="4">
    <source>
        <dbReference type="ARBA" id="ARBA00022490"/>
    </source>
</evidence>
<evidence type="ECO:0000256" key="2">
    <source>
        <dbReference type="ARBA" id="ARBA00005594"/>
    </source>
</evidence>
<evidence type="ECO:0000313" key="14">
    <source>
        <dbReference type="EMBL" id="CCD29465.1"/>
    </source>
</evidence>
<dbReference type="InterPro" id="IPR015273">
    <property type="entry name" value="Cys-tRNA-synt_Ia_DALR"/>
</dbReference>
<dbReference type="SMART" id="SM00840">
    <property type="entry name" value="DALR_2"/>
    <property type="match status" value="1"/>
</dbReference>
<dbReference type="Proteomes" id="UP000054051">
    <property type="component" value="Unassembled WGS sequence"/>
</dbReference>
<keyword evidence="11 12" id="KW-0030">Aminoacyl-tRNA synthetase</keyword>
<feature type="short sequence motif" description="'HIGH' region" evidence="12">
    <location>
        <begin position="35"/>
        <end position="45"/>
    </location>
</feature>
<dbReference type="PANTHER" id="PTHR10890">
    <property type="entry name" value="CYSTEINYL-TRNA SYNTHETASE"/>
    <property type="match status" value="1"/>
</dbReference>
<protein>
    <recommendedName>
        <fullName evidence="12">Cysteine--tRNA ligase</fullName>
        <ecNumber evidence="12">6.1.1.16</ecNumber>
    </recommendedName>
    <alternativeName>
        <fullName evidence="12">Cysteinyl-tRNA synthetase</fullName>
        <shortName evidence="12">CysRS</shortName>
    </alternativeName>
</protein>
<dbReference type="InterPro" id="IPR009080">
    <property type="entry name" value="tRNAsynth_Ia_anticodon-bd"/>
</dbReference>
<dbReference type="Gene3D" id="1.20.120.1910">
    <property type="entry name" value="Cysteine-tRNA ligase, C-terminal anti-codon recognition domain"/>
    <property type="match status" value="1"/>
</dbReference>
<keyword evidence="6 12" id="KW-0479">Metal-binding</keyword>
<dbReference type="Pfam" id="PF09190">
    <property type="entry name" value="DALR_2"/>
    <property type="match status" value="1"/>
</dbReference>
<dbReference type="RefSeq" id="WP_006682655.1">
    <property type="nucleotide sequence ID" value="NZ_CAFB01000041.1"/>
</dbReference>
<evidence type="ECO:0000256" key="5">
    <source>
        <dbReference type="ARBA" id="ARBA00022598"/>
    </source>
</evidence>
<reference evidence="14 15" key="1">
    <citation type="submission" date="2011-08" db="EMBL/GenBank/DDBJ databases">
        <title>The genome of the obligate endobacterium of an arbuscular mycorrhizal fungus reveals an interphylum network of nutritional interactions.</title>
        <authorList>
            <person name="Ghignone S."/>
            <person name="Salvioli A."/>
            <person name="Anca I."/>
            <person name="Lumini E."/>
            <person name="Ortu G."/>
            <person name="Petiti L."/>
            <person name="Cruveiller S."/>
            <person name="Bianciotto V."/>
            <person name="Piffanelli P."/>
            <person name="Lanfranco L."/>
            <person name="Bonfante P."/>
        </authorList>
    </citation>
    <scope>NUCLEOTIDE SEQUENCE [LARGE SCALE GENOMIC DNA]</scope>
    <source>
        <strain evidence="14 15">BEG34</strain>
    </source>
</reference>
<dbReference type="GO" id="GO:0005829">
    <property type="term" value="C:cytosol"/>
    <property type="evidence" value="ECO:0007669"/>
    <property type="project" value="TreeGrafter"/>
</dbReference>
<keyword evidence="8 12" id="KW-0862">Zinc</keyword>
<dbReference type="STRING" id="1070319.CAGGBEG34_240036"/>
<feature type="short sequence motif" description="'KMSKS' region" evidence="12">
    <location>
        <begin position="274"/>
        <end position="278"/>
    </location>
</feature>
<feature type="binding site" evidence="12">
    <location>
        <position position="217"/>
    </location>
    <ligand>
        <name>Zn(2+)</name>
        <dbReference type="ChEBI" id="CHEBI:29105"/>
    </ligand>
</feature>
<sequence>MKSNQKINIYNTLAREKQPFVPFRPGEVRLYVCGITVYDYCHIGHGRMLVAFDVVQRWLRALGYRVLYVRNITDIDDKIIRRAVENGERIAALTERFIRAMHEDADALGVERPDIEPRATAYVPQMLDLIAALEKNGYAYQAADGDVNYAVRKFASYGRLSGKTLDDLRRAERIAGNEAKGDPLDFALWKRAKPGEPPEAVWESRWGRGRPGWHIECSAMSTALLGERFDIHGGGLDLQFPHHENEIAQSEGATGQPFVHHWMHNGHVHVGDEKMSKSLGNFCTIRDAFARFDAETVRFFIVRAHYRSPLHYSPAHLEDAHRALTRLYTALKESPPDAEALDWQEPHAQRFRDAMNDDFNTPEAVAVLFDLAGAVNRSRNALLARQLKGLAGTLGLLTRSPHAFLRGDQSGGAELNIHMINARIEARRLAKRAKNYIEADRIRAELLEQGVILEDRPDGSTEWRRAPSARQHTE</sequence>
<dbReference type="eggNOG" id="COG0215">
    <property type="taxonomic scope" value="Bacteria"/>
</dbReference>
<organism evidence="14 15">
    <name type="scientific">Candidatus Glomeribacter gigasporarum BEG34</name>
    <dbReference type="NCBI Taxonomy" id="1070319"/>
    <lineage>
        <taxon>Bacteria</taxon>
        <taxon>Pseudomonadati</taxon>
        <taxon>Pseudomonadota</taxon>
        <taxon>Betaproteobacteria</taxon>
        <taxon>Burkholderiales</taxon>
        <taxon>Burkholderiaceae</taxon>
        <taxon>Candidatus Glomeribacter</taxon>
    </lineage>
</organism>
<dbReference type="OrthoDB" id="9815130at2"/>
<evidence type="ECO:0000256" key="10">
    <source>
        <dbReference type="ARBA" id="ARBA00022917"/>
    </source>
</evidence>
<dbReference type="SUPFAM" id="SSF47323">
    <property type="entry name" value="Anticodon-binding domain of a subclass of class I aminoacyl-tRNA synthetases"/>
    <property type="match status" value="1"/>
</dbReference>
<accession>G2J9L8</accession>
<keyword evidence="4 12" id="KW-0963">Cytoplasm</keyword>
<dbReference type="Gene3D" id="3.40.50.620">
    <property type="entry name" value="HUPs"/>
    <property type="match status" value="1"/>
</dbReference>
<dbReference type="NCBIfam" id="TIGR00435">
    <property type="entry name" value="cysS"/>
    <property type="match status" value="1"/>
</dbReference>
<name>G2J9L8_9BURK</name>
<feature type="binding site" evidence="12">
    <location>
        <position position="246"/>
    </location>
    <ligand>
        <name>Zn(2+)</name>
        <dbReference type="ChEBI" id="CHEBI:29105"/>
    </ligand>
</feature>
<comment type="similarity">
    <text evidence="2 12">Belongs to the class-I aminoacyl-tRNA synthetase family.</text>
</comment>